<keyword evidence="1" id="KW-0862">Zinc</keyword>
<feature type="domain" description="SWIM-type" evidence="2">
    <location>
        <begin position="48"/>
        <end position="86"/>
    </location>
</feature>
<evidence type="ECO:0000313" key="4">
    <source>
        <dbReference type="Proteomes" id="UP000054015"/>
    </source>
</evidence>
<dbReference type="PROSITE" id="PS50966">
    <property type="entry name" value="ZF_SWIM"/>
    <property type="match status" value="1"/>
</dbReference>
<evidence type="ECO:0000313" key="3">
    <source>
        <dbReference type="EMBL" id="KUK07742.1"/>
    </source>
</evidence>
<proteinExistence type="predicted"/>
<keyword evidence="1" id="KW-0479">Metal-binding</keyword>
<evidence type="ECO:0000259" key="2">
    <source>
        <dbReference type="PROSITE" id="PS50966"/>
    </source>
</evidence>
<comment type="caution">
    <text evidence="3">The sequence shown here is derived from an EMBL/GenBank/DDBJ whole genome shotgun (WGS) entry which is preliminary data.</text>
</comment>
<dbReference type="InterPro" id="IPR007527">
    <property type="entry name" value="Znf_SWIM"/>
</dbReference>
<dbReference type="PATRIC" id="fig|2234.7.peg.716"/>
<dbReference type="Proteomes" id="UP000054015">
    <property type="component" value="Unassembled WGS sequence"/>
</dbReference>
<gene>
    <name evidence="3" type="ORF">XD48_0077</name>
</gene>
<sequence length="107" mass="12328">MSFKRADQMKRDVYVVKFQRKYRMLVIKVENAYSVLSLNSTAGAARQYTVRWDGERFTCNCPDYTSNGKDKSYTCKHIEAVFLTAAKMGESAEVEVNGRVRKEDRSP</sequence>
<protein>
    <recommendedName>
        <fullName evidence="2">SWIM-type domain-containing protein</fullName>
    </recommendedName>
</protein>
<keyword evidence="1" id="KW-0863">Zinc-finger</keyword>
<name>A0A101E3D3_ARCFL</name>
<organism evidence="3 4">
    <name type="scientific">Archaeoglobus fulgidus</name>
    <dbReference type="NCBI Taxonomy" id="2234"/>
    <lineage>
        <taxon>Archaea</taxon>
        <taxon>Methanobacteriati</taxon>
        <taxon>Methanobacteriota</taxon>
        <taxon>Archaeoglobi</taxon>
        <taxon>Archaeoglobales</taxon>
        <taxon>Archaeoglobaceae</taxon>
        <taxon>Archaeoglobus</taxon>
    </lineage>
</organism>
<dbReference type="GO" id="GO:0008270">
    <property type="term" value="F:zinc ion binding"/>
    <property type="evidence" value="ECO:0007669"/>
    <property type="project" value="UniProtKB-KW"/>
</dbReference>
<evidence type="ECO:0000256" key="1">
    <source>
        <dbReference type="PROSITE-ProRule" id="PRU00325"/>
    </source>
</evidence>
<dbReference type="AlphaFoldDB" id="A0A101E3D3"/>
<dbReference type="EMBL" id="LGEX01000001">
    <property type="protein sequence ID" value="KUK07742.1"/>
    <property type="molecule type" value="Genomic_DNA"/>
</dbReference>
<reference evidence="4" key="1">
    <citation type="journal article" date="2015" name="MBio">
        <title>Genome-Resolved Metagenomic Analysis Reveals Roles for Candidate Phyla and Other Microbial Community Members in Biogeochemical Transformations in Oil Reservoirs.</title>
        <authorList>
            <person name="Hu P."/>
            <person name="Tom L."/>
            <person name="Singh A."/>
            <person name="Thomas B.C."/>
            <person name="Baker B.J."/>
            <person name="Piceno Y.M."/>
            <person name="Andersen G.L."/>
            <person name="Banfield J.F."/>
        </authorList>
    </citation>
    <scope>NUCLEOTIDE SEQUENCE [LARGE SCALE GENOMIC DNA]</scope>
</reference>
<accession>A0A101E3D3</accession>
<dbReference type="Pfam" id="PF04434">
    <property type="entry name" value="SWIM"/>
    <property type="match status" value="1"/>
</dbReference>